<feature type="region of interest" description="Disordered" evidence="1">
    <location>
        <begin position="28"/>
        <end position="79"/>
    </location>
</feature>
<keyword evidence="4" id="KW-1185">Reference proteome</keyword>
<evidence type="ECO:0000256" key="2">
    <source>
        <dbReference type="SAM" id="SignalP"/>
    </source>
</evidence>
<dbReference type="EMBL" id="BAABLK010000027">
    <property type="protein sequence ID" value="GAA5227271.1"/>
    <property type="molecule type" value="Genomic_DNA"/>
</dbReference>
<evidence type="ECO:0000313" key="3">
    <source>
        <dbReference type="EMBL" id="GAA5227271.1"/>
    </source>
</evidence>
<feature type="chain" id="PRO_5047241590" description="Lipoprotein" evidence="2">
    <location>
        <begin position="19"/>
        <end position="288"/>
    </location>
</feature>
<comment type="caution">
    <text evidence="3">The sequence shown here is derived from an EMBL/GenBank/DDBJ whole genome shotgun (WGS) entry which is preliminary data.</text>
</comment>
<dbReference type="Proteomes" id="UP001501257">
    <property type="component" value="Unassembled WGS sequence"/>
</dbReference>
<keyword evidence="2" id="KW-0732">Signal</keyword>
<feature type="compositionally biased region" description="Basic and acidic residues" evidence="1">
    <location>
        <begin position="50"/>
        <end position="63"/>
    </location>
</feature>
<evidence type="ECO:0000313" key="4">
    <source>
        <dbReference type="Proteomes" id="UP001501257"/>
    </source>
</evidence>
<dbReference type="RefSeq" id="WP_210101501.1">
    <property type="nucleotide sequence ID" value="NZ_BAABLK010000027.1"/>
</dbReference>
<organism evidence="3 4">
    <name type="scientific">Paeniglutamicibacter antarcticus</name>
    <dbReference type="NCBI Taxonomy" id="494023"/>
    <lineage>
        <taxon>Bacteria</taxon>
        <taxon>Bacillati</taxon>
        <taxon>Actinomycetota</taxon>
        <taxon>Actinomycetes</taxon>
        <taxon>Micrococcales</taxon>
        <taxon>Micrococcaceae</taxon>
        <taxon>Paeniglutamicibacter</taxon>
    </lineage>
</organism>
<protein>
    <recommendedName>
        <fullName evidence="5">Lipoprotein</fullName>
    </recommendedName>
</protein>
<evidence type="ECO:0008006" key="5">
    <source>
        <dbReference type="Google" id="ProtNLM"/>
    </source>
</evidence>
<sequence>MKKTVFWALPLAASLALTGCSGLLGPTPSSTVQADPQATMTASASSEAQEPTKNESDSGFRDSDSDDEGNGFGTTDGAASTGAQLSADELFQVAQAVESYYQGGGVEIVGDSALKASATKLAGLVGEIEVDPAACEGYATSSSNGMLSHMNMVEVNLPADSNAEGNRISIGSFDDPGSLDEVLAIDKLEPVNCATYALKLKGREVDAQVDEGQANTDAATTLAITGAGTVKATADGKDVGKVTKTVTVTGYDGVNKVAVDVKNPRDADAAVKKAEEYINLVLLHIEGS</sequence>
<gene>
    <name evidence="3" type="ORF">GCM10025778_18040</name>
</gene>
<evidence type="ECO:0000256" key="1">
    <source>
        <dbReference type="SAM" id="MobiDB-lite"/>
    </source>
</evidence>
<accession>A0ABP9TKZ5</accession>
<feature type="compositionally biased region" description="Polar residues" evidence="1">
    <location>
        <begin position="28"/>
        <end position="49"/>
    </location>
</feature>
<name>A0ABP9TKZ5_9MICC</name>
<feature type="signal peptide" evidence="2">
    <location>
        <begin position="1"/>
        <end position="18"/>
    </location>
</feature>
<reference evidence="4" key="1">
    <citation type="journal article" date="2019" name="Int. J. Syst. Evol. Microbiol.">
        <title>The Global Catalogue of Microorganisms (GCM) 10K type strain sequencing project: providing services to taxonomists for standard genome sequencing and annotation.</title>
        <authorList>
            <consortium name="The Broad Institute Genomics Platform"/>
            <consortium name="The Broad Institute Genome Sequencing Center for Infectious Disease"/>
            <person name="Wu L."/>
            <person name="Ma J."/>
        </authorList>
    </citation>
    <scope>NUCLEOTIDE SEQUENCE [LARGE SCALE GENOMIC DNA]</scope>
    <source>
        <strain evidence="4">JCM 18952</strain>
    </source>
</reference>
<dbReference type="PROSITE" id="PS51257">
    <property type="entry name" value="PROKAR_LIPOPROTEIN"/>
    <property type="match status" value="1"/>
</dbReference>
<proteinExistence type="predicted"/>